<organism evidence="5 6">
    <name type="scientific">Panacibacter microcysteis</name>
    <dbReference type="NCBI Taxonomy" id="2793269"/>
    <lineage>
        <taxon>Bacteria</taxon>
        <taxon>Pseudomonadati</taxon>
        <taxon>Bacteroidota</taxon>
        <taxon>Chitinophagia</taxon>
        <taxon>Chitinophagales</taxon>
        <taxon>Chitinophagaceae</taxon>
        <taxon>Panacibacter</taxon>
    </lineage>
</organism>
<dbReference type="GO" id="GO:0005576">
    <property type="term" value="C:extracellular region"/>
    <property type="evidence" value="ECO:0007669"/>
    <property type="project" value="UniProtKB-SubCell"/>
</dbReference>
<evidence type="ECO:0000259" key="4">
    <source>
        <dbReference type="Pfam" id="PF24517"/>
    </source>
</evidence>
<dbReference type="NCBIfam" id="NF033679">
    <property type="entry name" value="DNRLRE_dom"/>
    <property type="match status" value="1"/>
</dbReference>
<comment type="caution">
    <text evidence="5">The sequence shown here is derived from an EMBL/GenBank/DDBJ whole genome shotgun (WGS) entry which is preliminary data.</text>
</comment>
<gene>
    <name evidence="5" type="ORF">I5907_14595</name>
</gene>
<keyword evidence="2" id="KW-0964">Secreted</keyword>
<proteinExistence type="predicted"/>
<name>A0A931GWC6_9BACT</name>
<dbReference type="Proteomes" id="UP000628448">
    <property type="component" value="Unassembled WGS sequence"/>
</dbReference>
<dbReference type="RefSeq" id="WP_196991551.1">
    <property type="nucleotide sequence ID" value="NZ_JADWYR010000002.1"/>
</dbReference>
<dbReference type="Gene3D" id="2.60.120.970">
    <property type="match status" value="1"/>
</dbReference>
<evidence type="ECO:0000256" key="2">
    <source>
        <dbReference type="ARBA" id="ARBA00022525"/>
    </source>
</evidence>
<dbReference type="Pfam" id="PF24517">
    <property type="entry name" value="CBM96"/>
    <property type="match status" value="1"/>
</dbReference>
<reference evidence="5" key="1">
    <citation type="submission" date="2020-11" db="EMBL/GenBank/DDBJ databases">
        <title>Bacterial whole genome sequence for Panacibacter sp. DH6.</title>
        <authorList>
            <person name="Le V."/>
            <person name="Ko S."/>
            <person name="Ahn C.-Y."/>
            <person name="Oh H.-M."/>
        </authorList>
    </citation>
    <scope>NUCLEOTIDE SEQUENCE</scope>
    <source>
        <strain evidence="5">DH6</strain>
    </source>
</reference>
<comment type="subcellular location">
    <subcellularLocation>
        <location evidence="1">Secreted</location>
    </subcellularLocation>
</comment>
<evidence type="ECO:0000256" key="1">
    <source>
        <dbReference type="ARBA" id="ARBA00004613"/>
    </source>
</evidence>
<evidence type="ECO:0000256" key="3">
    <source>
        <dbReference type="ARBA" id="ARBA00022729"/>
    </source>
</evidence>
<dbReference type="EMBL" id="JADWYR010000002">
    <property type="protein sequence ID" value="MBG9377470.1"/>
    <property type="molecule type" value="Genomic_DNA"/>
</dbReference>
<accession>A0A931GWC6</accession>
<dbReference type="InterPro" id="IPR055372">
    <property type="entry name" value="CBM96"/>
</dbReference>
<evidence type="ECO:0000313" key="5">
    <source>
        <dbReference type="EMBL" id="MBG9377470.1"/>
    </source>
</evidence>
<keyword evidence="6" id="KW-1185">Reference proteome</keyword>
<keyword evidence="3" id="KW-0732">Signal</keyword>
<protein>
    <submittedName>
        <fullName evidence="5">DNRLRE domain-containing protein</fullName>
    </submittedName>
</protein>
<evidence type="ECO:0000313" key="6">
    <source>
        <dbReference type="Proteomes" id="UP000628448"/>
    </source>
</evidence>
<sequence>MFLLLVSSIMSCKKEEIPPAEPQNGQITDSAALDAYVAFWDGDASWASGNGDWAEELSMTSWTNNGLPMGTRSFIKFTKISEVPEGATVSSAKLYLYPKGSSISNPLNGNSGYPGSPYSTDNACMVERVIDEDWNEEGITWNNQPGVTSTNAVLIPASNSQWDYSAEVDVTAMVKSILQDPSKNFGFRISLLKEDIYRCLIFASAENVNASVRPKLVIEYQK</sequence>
<feature type="domain" description="Carbohydrate-binding module family 96" evidence="4">
    <location>
        <begin position="68"/>
        <end position="219"/>
    </location>
</feature>
<dbReference type="AlphaFoldDB" id="A0A931GWC6"/>